<dbReference type="InterPro" id="IPR014729">
    <property type="entry name" value="Rossmann-like_a/b/a_fold"/>
</dbReference>
<dbReference type="PIRSF" id="PIRSF006276">
    <property type="entry name" value="UspA"/>
    <property type="match status" value="1"/>
</dbReference>
<dbReference type="InterPro" id="IPR006016">
    <property type="entry name" value="UspA"/>
</dbReference>
<organism evidence="3 4">
    <name type="scientific">Lentilactobacillus kisonensis F0435</name>
    <dbReference type="NCBI Taxonomy" id="797516"/>
    <lineage>
        <taxon>Bacteria</taxon>
        <taxon>Bacillati</taxon>
        <taxon>Bacillota</taxon>
        <taxon>Bacilli</taxon>
        <taxon>Lactobacillales</taxon>
        <taxon>Lactobacillaceae</taxon>
        <taxon>Lentilactobacillus</taxon>
    </lineage>
</organism>
<dbReference type="Gene3D" id="3.40.50.620">
    <property type="entry name" value="HUPs"/>
    <property type="match status" value="1"/>
</dbReference>
<sequence>MAYYLNLMAGDCIMAVGVVGYEGLTFLEGAFTMYENILVPLDGSANANKALDVAVEFCKVFHAKVTALSVIHHIKDDSDALSSDIYKGLSTKAHKIVESCRDQAWNQGVTINGVVEDGNPKQKIVEFAKENDIDLIIMGKTGMNAFDRMILGSTTNHVVRESGTQVLVVNA</sequence>
<feature type="domain" description="UspA" evidence="2">
    <location>
        <begin position="33"/>
        <end position="169"/>
    </location>
</feature>
<dbReference type="PANTHER" id="PTHR46268">
    <property type="entry name" value="STRESS RESPONSE PROTEIN NHAX"/>
    <property type="match status" value="1"/>
</dbReference>
<dbReference type="EMBL" id="AGRJ01000166">
    <property type="protein sequence ID" value="EHO50590.1"/>
    <property type="molecule type" value="Genomic_DNA"/>
</dbReference>
<dbReference type="Pfam" id="PF00582">
    <property type="entry name" value="Usp"/>
    <property type="match status" value="1"/>
</dbReference>
<dbReference type="Proteomes" id="UP000005025">
    <property type="component" value="Unassembled WGS sequence"/>
</dbReference>
<evidence type="ECO:0000259" key="2">
    <source>
        <dbReference type="Pfam" id="PF00582"/>
    </source>
</evidence>
<proteinExistence type="inferred from homology"/>
<dbReference type="SUPFAM" id="SSF52402">
    <property type="entry name" value="Adenine nucleotide alpha hydrolases-like"/>
    <property type="match status" value="1"/>
</dbReference>
<gene>
    <name evidence="3" type="ORF">HMPREF9104_01924</name>
</gene>
<dbReference type="InterPro" id="IPR006015">
    <property type="entry name" value="Universal_stress_UspA"/>
</dbReference>
<dbReference type="PANTHER" id="PTHR46268:SF25">
    <property type="entry name" value="USPA DOMAIN PROTEIN"/>
    <property type="match status" value="1"/>
</dbReference>
<accession>H1LH34</accession>
<name>H1LH34_9LACO</name>
<dbReference type="PRINTS" id="PR01438">
    <property type="entry name" value="UNVRSLSTRESS"/>
</dbReference>
<comment type="similarity">
    <text evidence="1">Belongs to the universal stress protein A family.</text>
</comment>
<comment type="caution">
    <text evidence="3">The sequence shown here is derived from an EMBL/GenBank/DDBJ whole genome shotgun (WGS) entry which is preliminary data.</text>
</comment>
<evidence type="ECO:0000313" key="4">
    <source>
        <dbReference type="Proteomes" id="UP000005025"/>
    </source>
</evidence>
<dbReference type="HOGENOM" id="CLU_049301_16_0_9"/>
<dbReference type="CDD" id="cd00293">
    <property type="entry name" value="USP-like"/>
    <property type="match status" value="1"/>
</dbReference>
<evidence type="ECO:0000256" key="1">
    <source>
        <dbReference type="ARBA" id="ARBA00008791"/>
    </source>
</evidence>
<dbReference type="AlphaFoldDB" id="H1LH34"/>
<reference evidence="3 4" key="1">
    <citation type="submission" date="2011-09" db="EMBL/GenBank/DDBJ databases">
        <authorList>
            <person name="Weinstock G."/>
            <person name="Sodergren E."/>
            <person name="Clifton S."/>
            <person name="Fulton L."/>
            <person name="Fulton B."/>
            <person name="Courtney L."/>
            <person name="Fronick C."/>
            <person name="Harrison M."/>
            <person name="Strong C."/>
            <person name="Farmer C."/>
            <person name="Delahaunty K."/>
            <person name="Markovic C."/>
            <person name="Hall O."/>
            <person name="Minx P."/>
            <person name="Tomlinson C."/>
            <person name="Mitreva M."/>
            <person name="Hou S."/>
            <person name="Chen J."/>
            <person name="Wollam A."/>
            <person name="Pepin K.H."/>
            <person name="Johnson M."/>
            <person name="Bhonagiri V."/>
            <person name="Zhang X."/>
            <person name="Suruliraj S."/>
            <person name="Warren W."/>
            <person name="Chinwalla A."/>
            <person name="Mardis E.R."/>
            <person name="Wilson R.K."/>
        </authorList>
    </citation>
    <scope>NUCLEOTIDE SEQUENCE [LARGE SCALE GENOMIC DNA]</scope>
    <source>
        <strain evidence="3 4">F0435</strain>
    </source>
</reference>
<protein>
    <submittedName>
        <fullName evidence="3">Universal stress family protein</fullName>
    </submittedName>
</protein>
<evidence type="ECO:0000313" key="3">
    <source>
        <dbReference type="EMBL" id="EHO50590.1"/>
    </source>
</evidence>
<dbReference type="PATRIC" id="fig|797516.3.peg.1723"/>